<dbReference type="InterPro" id="IPR003594">
    <property type="entry name" value="HATPase_dom"/>
</dbReference>
<keyword evidence="1" id="KW-0418">Kinase</keyword>
<protein>
    <submittedName>
        <fullName evidence="3">Anti-sigma regulatory factor (Ser/Thr protein kinase)</fullName>
    </submittedName>
</protein>
<feature type="domain" description="Histidine kinase/HSP90-like ATPase" evidence="2">
    <location>
        <begin position="38"/>
        <end position="147"/>
    </location>
</feature>
<keyword evidence="4" id="KW-1185">Reference proteome</keyword>
<accession>A0A7X0KZD0</accession>
<evidence type="ECO:0000256" key="1">
    <source>
        <dbReference type="ARBA" id="ARBA00022527"/>
    </source>
</evidence>
<dbReference type="GO" id="GO:0004674">
    <property type="term" value="F:protein serine/threonine kinase activity"/>
    <property type="evidence" value="ECO:0007669"/>
    <property type="project" value="UniProtKB-KW"/>
</dbReference>
<comment type="caution">
    <text evidence="3">The sequence shown here is derived from an EMBL/GenBank/DDBJ whole genome shotgun (WGS) entry which is preliminary data.</text>
</comment>
<keyword evidence="1" id="KW-0808">Transferase</keyword>
<dbReference type="RefSeq" id="WP_185025921.1">
    <property type="nucleotide sequence ID" value="NZ_JACHMQ010000001.1"/>
</dbReference>
<gene>
    <name evidence="3" type="ORF">BKA00_003229</name>
</gene>
<sequence>MLILRELHERRTADMKDQTPAVHMIKSGEIRMTIHGEEASVGLARELVRYALVNWSYEQPLVDDSAVVMSEIVTNAVEAAKGHALRIRIAVHEGAPLLECWDPSPQLPRFCDAGLDALSGRGLAIIAAYAKDTGVRPSATGEGKIVWALMPATGQ</sequence>
<dbReference type="Pfam" id="PF13581">
    <property type="entry name" value="HATPase_c_2"/>
    <property type="match status" value="1"/>
</dbReference>
<reference evidence="3 4" key="1">
    <citation type="submission" date="2020-08" db="EMBL/GenBank/DDBJ databases">
        <title>Sequencing the genomes of 1000 actinobacteria strains.</title>
        <authorList>
            <person name="Klenk H.-P."/>
        </authorList>
    </citation>
    <scope>NUCLEOTIDE SEQUENCE [LARGE SCALE GENOMIC DNA]</scope>
    <source>
        <strain evidence="3 4">DSM 43675</strain>
    </source>
</reference>
<dbReference type="PANTHER" id="PTHR35526">
    <property type="entry name" value="ANTI-SIGMA-F FACTOR RSBW-RELATED"/>
    <property type="match status" value="1"/>
</dbReference>
<dbReference type="EMBL" id="JACHMQ010000001">
    <property type="protein sequence ID" value="MBB6396315.1"/>
    <property type="molecule type" value="Genomic_DNA"/>
</dbReference>
<evidence type="ECO:0000259" key="2">
    <source>
        <dbReference type="Pfam" id="PF13581"/>
    </source>
</evidence>
<dbReference type="CDD" id="cd16936">
    <property type="entry name" value="HATPase_RsbW-like"/>
    <property type="match status" value="1"/>
</dbReference>
<dbReference type="InterPro" id="IPR050267">
    <property type="entry name" value="Anti-sigma-factor_SerPK"/>
</dbReference>
<keyword evidence="1" id="KW-0723">Serine/threonine-protein kinase</keyword>
<dbReference type="InterPro" id="IPR036890">
    <property type="entry name" value="HATPase_C_sf"/>
</dbReference>
<dbReference type="AlphaFoldDB" id="A0A7X0KZD0"/>
<dbReference type="Proteomes" id="UP000546324">
    <property type="component" value="Unassembled WGS sequence"/>
</dbReference>
<dbReference type="Gene3D" id="3.30.565.10">
    <property type="entry name" value="Histidine kinase-like ATPase, C-terminal domain"/>
    <property type="match status" value="1"/>
</dbReference>
<name>A0A7X0KZD0_9ACTN</name>
<evidence type="ECO:0000313" key="4">
    <source>
        <dbReference type="Proteomes" id="UP000546324"/>
    </source>
</evidence>
<dbReference type="SUPFAM" id="SSF55874">
    <property type="entry name" value="ATPase domain of HSP90 chaperone/DNA topoisomerase II/histidine kinase"/>
    <property type="match status" value="1"/>
</dbReference>
<dbReference type="PANTHER" id="PTHR35526:SF3">
    <property type="entry name" value="ANTI-SIGMA-F FACTOR RSBW"/>
    <property type="match status" value="1"/>
</dbReference>
<organism evidence="3 4">
    <name type="scientific">Actinomadura coerulea</name>
    <dbReference type="NCBI Taxonomy" id="46159"/>
    <lineage>
        <taxon>Bacteria</taxon>
        <taxon>Bacillati</taxon>
        <taxon>Actinomycetota</taxon>
        <taxon>Actinomycetes</taxon>
        <taxon>Streptosporangiales</taxon>
        <taxon>Thermomonosporaceae</taxon>
        <taxon>Actinomadura</taxon>
    </lineage>
</organism>
<proteinExistence type="predicted"/>
<evidence type="ECO:0000313" key="3">
    <source>
        <dbReference type="EMBL" id="MBB6396315.1"/>
    </source>
</evidence>